<dbReference type="EMBL" id="BSXT01013902">
    <property type="protein sequence ID" value="GMF90935.1"/>
    <property type="molecule type" value="Genomic_DNA"/>
</dbReference>
<name>A0A9W6YKW2_9STRA</name>
<keyword evidence="2" id="KW-1185">Reference proteome</keyword>
<evidence type="ECO:0000313" key="2">
    <source>
        <dbReference type="Proteomes" id="UP001165121"/>
    </source>
</evidence>
<evidence type="ECO:0000313" key="1">
    <source>
        <dbReference type="EMBL" id="GMF90935.1"/>
    </source>
</evidence>
<accession>A0A9W6YKW2</accession>
<sequence length="115" mass="12897">MGPDLSRLVSTLIGNFVSGVKFPGVGGTGKMVQVAIWEVPGRWYKWRSGRYQRSGTSVDQIDTGTWPSDRHDYIQVQGWYQENGTSTDQIDTGTGRSDRTAIQIQIDMVQSFRQP</sequence>
<gene>
    <name evidence="1" type="ORF">Pfra01_002903800</name>
</gene>
<protein>
    <submittedName>
        <fullName evidence="1">Unnamed protein product</fullName>
    </submittedName>
</protein>
<comment type="caution">
    <text evidence="1">The sequence shown here is derived from an EMBL/GenBank/DDBJ whole genome shotgun (WGS) entry which is preliminary data.</text>
</comment>
<proteinExistence type="predicted"/>
<dbReference type="Proteomes" id="UP001165121">
    <property type="component" value="Unassembled WGS sequence"/>
</dbReference>
<reference evidence="1" key="1">
    <citation type="submission" date="2023-04" db="EMBL/GenBank/DDBJ databases">
        <title>Phytophthora fragariaefolia NBRC 109709.</title>
        <authorList>
            <person name="Ichikawa N."/>
            <person name="Sato H."/>
            <person name="Tonouchi N."/>
        </authorList>
    </citation>
    <scope>NUCLEOTIDE SEQUENCE</scope>
    <source>
        <strain evidence="1">NBRC 109709</strain>
    </source>
</reference>
<organism evidence="1 2">
    <name type="scientific">Phytophthora fragariaefolia</name>
    <dbReference type="NCBI Taxonomy" id="1490495"/>
    <lineage>
        <taxon>Eukaryota</taxon>
        <taxon>Sar</taxon>
        <taxon>Stramenopiles</taxon>
        <taxon>Oomycota</taxon>
        <taxon>Peronosporomycetes</taxon>
        <taxon>Peronosporales</taxon>
        <taxon>Peronosporaceae</taxon>
        <taxon>Phytophthora</taxon>
    </lineage>
</organism>
<dbReference type="AlphaFoldDB" id="A0A9W6YKW2"/>